<dbReference type="OrthoDB" id="8965140at2759"/>
<proteinExistence type="predicted"/>
<evidence type="ECO:0000313" key="2">
    <source>
        <dbReference type="EMBL" id="TNN72216.1"/>
    </source>
</evidence>
<sequence>MSSDQANAANIQIMDLIQKFEETPFQKSYFLINNIKLVEELKSQKKLNEDLQKKYDALEKAVKEQAEILKAEHQGMLSQLEEKVKSLNEKGASSNDVIKNLTTKLQHHKRLDLLKRNAHLSDEEHTESQMSNTGHIVWQFRYNLLEDTIRGMEVKHKVKLSQLEEEVKSLNEKCASSNDEIKNLTTKLQQHTILDLMKKKKVHFSDELHTESEMLNKCNGCWVRYEFHENTVRDLEVKHLVNLSQLEVKIQSLTEKIETQNEAWQNKYKAVEEKSVRDLALEEKQSETLNVEHQGVLSQLEEKVKSLTDVIMNLTTKLQHHTRRDLLKRNAHLSDEEHTESKMLNTSNIVWQFRYDLLEDTIRDMKVKHKVKLSQLEEEVKSLTDVINNLTMKLQQHTRLGLTHLSDEVKSQSEMLNKTKGGWVRYEFLENTVRDLEVKHLLNLSQLEVKIKILTERIETQNEAWQNEYEALKEKSVRDQALEEEQSETLNVEHQVFLSQSNKAWQDRCNALEEKSVFEEEQSETLKVEHKVFVSQLEEKIQSLTGQCASSNDEIRQVRAQSVILEDICLGQKKKSLGVFGRSMQDRVTELDKMKHKMLATRVTPGANGP</sequence>
<feature type="coiled-coil region" evidence="1">
    <location>
        <begin position="366"/>
        <end position="393"/>
    </location>
</feature>
<name>A0A4Z2I2B8_9TELE</name>
<evidence type="ECO:0000313" key="3">
    <source>
        <dbReference type="Proteomes" id="UP000314294"/>
    </source>
</evidence>
<comment type="caution">
    <text evidence="2">The sequence shown here is derived from an EMBL/GenBank/DDBJ whole genome shotgun (WGS) entry which is preliminary data.</text>
</comment>
<feature type="coiled-coil region" evidence="1">
    <location>
        <begin position="502"/>
        <end position="561"/>
    </location>
</feature>
<keyword evidence="1" id="KW-0175">Coiled coil</keyword>
<dbReference type="AlphaFoldDB" id="A0A4Z2I2B8"/>
<protein>
    <submittedName>
        <fullName evidence="2">Uncharacterized protein</fullName>
    </submittedName>
</protein>
<gene>
    <name evidence="2" type="ORF">EYF80_017500</name>
</gene>
<organism evidence="2 3">
    <name type="scientific">Liparis tanakae</name>
    <name type="common">Tanaka's snailfish</name>
    <dbReference type="NCBI Taxonomy" id="230148"/>
    <lineage>
        <taxon>Eukaryota</taxon>
        <taxon>Metazoa</taxon>
        <taxon>Chordata</taxon>
        <taxon>Craniata</taxon>
        <taxon>Vertebrata</taxon>
        <taxon>Euteleostomi</taxon>
        <taxon>Actinopterygii</taxon>
        <taxon>Neopterygii</taxon>
        <taxon>Teleostei</taxon>
        <taxon>Neoteleostei</taxon>
        <taxon>Acanthomorphata</taxon>
        <taxon>Eupercaria</taxon>
        <taxon>Perciformes</taxon>
        <taxon>Cottioidei</taxon>
        <taxon>Cottales</taxon>
        <taxon>Liparidae</taxon>
        <taxon>Liparis</taxon>
    </lineage>
</organism>
<dbReference type="EMBL" id="SRLO01000140">
    <property type="protein sequence ID" value="TNN72216.1"/>
    <property type="molecule type" value="Genomic_DNA"/>
</dbReference>
<feature type="coiled-coil region" evidence="1">
    <location>
        <begin position="444"/>
        <end position="475"/>
    </location>
</feature>
<reference evidence="2 3" key="1">
    <citation type="submission" date="2019-03" db="EMBL/GenBank/DDBJ databases">
        <title>First draft genome of Liparis tanakae, snailfish: a comprehensive survey of snailfish specific genes.</title>
        <authorList>
            <person name="Kim W."/>
            <person name="Song I."/>
            <person name="Jeong J.-H."/>
            <person name="Kim D."/>
            <person name="Kim S."/>
            <person name="Ryu S."/>
            <person name="Song J.Y."/>
            <person name="Lee S.K."/>
        </authorList>
    </citation>
    <scope>NUCLEOTIDE SEQUENCE [LARGE SCALE GENOMIC DNA]</scope>
    <source>
        <tissue evidence="2">Muscle</tissue>
    </source>
</reference>
<keyword evidence="3" id="KW-1185">Reference proteome</keyword>
<feature type="coiled-coil region" evidence="1">
    <location>
        <begin position="34"/>
        <end position="90"/>
    </location>
</feature>
<accession>A0A4Z2I2B8</accession>
<feature type="coiled-coil region" evidence="1">
    <location>
        <begin position="243"/>
        <end position="317"/>
    </location>
</feature>
<evidence type="ECO:0000256" key="1">
    <source>
        <dbReference type="SAM" id="Coils"/>
    </source>
</evidence>
<dbReference type="Proteomes" id="UP000314294">
    <property type="component" value="Unassembled WGS sequence"/>
</dbReference>
<feature type="coiled-coil region" evidence="1">
    <location>
        <begin position="153"/>
        <end position="187"/>
    </location>
</feature>